<accession>A0A9X1NHB8</accession>
<dbReference type="EMBL" id="JAJOMB010000020">
    <property type="protein sequence ID" value="MCD5315092.1"/>
    <property type="molecule type" value="Genomic_DNA"/>
</dbReference>
<dbReference type="RefSeq" id="WP_231447898.1">
    <property type="nucleotide sequence ID" value="NZ_JAJOMB010000020.1"/>
</dbReference>
<evidence type="ECO:0000313" key="2">
    <source>
        <dbReference type="Proteomes" id="UP001138997"/>
    </source>
</evidence>
<proteinExistence type="predicted"/>
<dbReference type="Pfam" id="PF22673">
    <property type="entry name" value="MCP-like_PDC_1"/>
    <property type="match status" value="1"/>
</dbReference>
<keyword evidence="2" id="KW-1185">Reference proteome</keyword>
<comment type="caution">
    <text evidence="1">The sequence shown here is derived from an EMBL/GenBank/DDBJ whole genome shotgun (WGS) entry which is preliminary data.</text>
</comment>
<reference evidence="1" key="1">
    <citation type="submission" date="2021-11" db="EMBL/GenBank/DDBJ databases">
        <title>Streptomyces corallinus and Kineosporia corallina sp. nov., two new coral-derived marine actinobacteria.</title>
        <authorList>
            <person name="Buangrab K."/>
            <person name="Sutthacheep M."/>
            <person name="Yeemin T."/>
            <person name="Harunari E."/>
            <person name="Igarashi Y."/>
            <person name="Sripreechasak P."/>
            <person name="Kanchanasin P."/>
            <person name="Tanasupawat S."/>
            <person name="Phongsopitanun W."/>
        </authorList>
    </citation>
    <scope>NUCLEOTIDE SEQUENCE</scope>
    <source>
        <strain evidence="1">JCM 31032</strain>
    </source>
</reference>
<name>A0A9X1NHB8_9ACTN</name>
<dbReference type="AlphaFoldDB" id="A0A9X1NHB8"/>
<evidence type="ECO:0008006" key="3">
    <source>
        <dbReference type="Google" id="ProtNLM"/>
    </source>
</evidence>
<dbReference type="Gene3D" id="3.30.450.20">
    <property type="entry name" value="PAS domain"/>
    <property type="match status" value="1"/>
</dbReference>
<organism evidence="1 2">
    <name type="scientific">Kineosporia babensis</name>
    <dbReference type="NCBI Taxonomy" id="499548"/>
    <lineage>
        <taxon>Bacteria</taxon>
        <taxon>Bacillati</taxon>
        <taxon>Actinomycetota</taxon>
        <taxon>Actinomycetes</taxon>
        <taxon>Kineosporiales</taxon>
        <taxon>Kineosporiaceae</taxon>
        <taxon>Kineosporia</taxon>
    </lineage>
</organism>
<dbReference type="Proteomes" id="UP001138997">
    <property type="component" value="Unassembled WGS sequence"/>
</dbReference>
<gene>
    <name evidence="1" type="ORF">LR394_29720</name>
</gene>
<evidence type="ECO:0000313" key="1">
    <source>
        <dbReference type="EMBL" id="MCD5315092.1"/>
    </source>
</evidence>
<protein>
    <recommendedName>
        <fullName evidence="3">Cache domain-containing protein</fullName>
    </recommendedName>
</protein>
<sequence length="240" mass="25871">MWTERSQVWPSSTARCDDAAVRTETPLGAVARDVSGLFEGLFVALEDMRECLAGLFALGPAPAQAVVGVLQERARARLDAGLVLGCGFVSAKDALADRSLYLAWWQGERRQFLGEAGAPDADVLDYTRREWFRVPEQTRRRHVTGPYVDYICTDEYVVTLSVPVVVQERMLGIVGADTLVETLEEVLLEGLGAAGATLVSGHGRVIASADHRLAAGKLINLDACREGAACGSLPLSVVRM</sequence>